<comment type="caution">
    <text evidence="1">The sequence shown here is derived from an EMBL/GenBank/DDBJ whole genome shotgun (WGS) entry which is preliminary data.</text>
</comment>
<evidence type="ECO:0000313" key="2">
    <source>
        <dbReference type="Proteomes" id="UP001430953"/>
    </source>
</evidence>
<dbReference type="Proteomes" id="UP001430953">
    <property type="component" value="Unassembled WGS sequence"/>
</dbReference>
<gene>
    <name evidence="1" type="ORF">PUN28_000891</name>
</gene>
<name>A0AAW2H202_9HYME</name>
<dbReference type="EMBL" id="JADYXP020000001">
    <property type="protein sequence ID" value="KAL0133453.1"/>
    <property type="molecule type" value="Genomic_DNA"/>
</dbReference>
<proteinExistence type="predicted"/>
<sequence length="135" mass="15817">MSTEAEHTFPSACRYARPRRYLNADLSGVCGESRKLIIFLFKFFFPHSENYYRRVAIIFGIYNKFKAFISDLLMETVVTDRYNHLTHRFILTEPRDARIIPDLSSDYITRLAYDLIAILSYVTVYNKAADLESLL</sequence>
<keyword evidence="2" id="KW-1185">Reference proteome</keyword>
<protein>
    <submittedName>
        <fullName evidence="1">Uncharacterized protein</fullName>
    </submittedName>
</protein>
<organism evidence="1 2">
    <name type="scientific">Cardiocondyla obscurior</name>
    <dbReference type="NCBI Taxonomy" id="286306"/>
    <lineage>
        <taxon>Eukaryota</taxon>
        <taxon>Metazoa</taxon>
        <taxon>Ecdysozoa</taxon>
        <taxon>Arthropoda</taxon>
        <taxon>Hexapoda</taxon>
        <taxon>Insecta</taxon>
        <taxon>Pterygota</taxon>
        <taxon>Neoptera</taxon>
        <taxon>Endopterygota</taxon>
        <taxon>Hymenoptera</taxon>
        <taxon>Apocrita</taxon>
        <taxon>Aculeata</taxon>
        <taxon>Formicoidea</taxon>
        <taxon>Formicidae</taxon>
        <taxon>Myrmicinae</taxon>
        <taxon>Cardiocondyla</taxon>
    </lineage>
</organism>
<evidence type="ECO:0000313" key="1">
    <source>
        <dbReference type="EMBL" id="KAL0133453.1"/>
    </source>
</evidence>
<reference evidence="1 2" key="1">
    <citation type="submission" date="2023-03" db="EMBL/GenBank/DDBJ databases">
        <title>High recombination rates correlate with genetic variation in Cardiocondyla obscurior ants.</title>
        <authorList>
            <person name="Errbii M."/>
        </authorList>
    </citation>
    <scope>NUCLEOTIDE SEQUENCE [LARGE SCALE GENOMIC DNA]</scope>
    <source>
        <strain evidence="1">Alpha-2009</strain>
        <tissue evidence="1">Whole body</tissue>
    </source>
</reference>
<dbReference type="AlphaFoldDB" id="A0AAW2H202"/>
<accession>A0AAW2H202</accession>